<dbReference type="InterPro" id="IPR004437">
    <property type="entry name" value="ParB/RepB/Spo0J"/>
</dbReference>
<dbReference type="Pfam" id="PF02195">
    <property type="entry name" value="ParB_N"/>
    <property type="match status" value="1"/>
</dbReference>
<feature type="domain" description="ParB-like N-terminal" evidence="3">
    <location>
        <begin position="21"/>
        <end position="115"/>
    </location>
</feature>
<dbReference type="GO" id="GO:0045881">
    <property type="term" value="P:positive regulation of sporulation resulting in formation of a cellular spore"/>
    <property type="evidence" value="ECO:0007669"/>
    <property type="project" value="TreeGrafter"/>
</dbReference>
<accession>A0A1F8EYY5</accession>
<dbReference type="NCBIfam" id="TIGR00180">
    <property type="entry name" value="parB_part"/>
    <property type="match status" value="1"/>
</dbReference>
<dbReference type="GO" id="GO:0003677">
    <property type="term" value="F:DNA binding"/>
    <property type="evidence" value="ECO:0007669"/>
    <property type="project" value="InterPro"/>
</dbReference>
<evidence type="ECO:0000259" key="3">
    <source>
        <dbReference type="SMART" id="SM00470"/>
    </source>
</evidence>
<dbReference type="Gene3D" id="1.10.10.2830">
    <property type="match status" value="1"/>
</dbReference>
<dbReference type="InterPro" id="IPR041468">
    <property type="entry name" value="HTH_ParB/Spo0J"/>
</dbReference>
<dbReference type="SUPFAM" id="SSF109709">
    <property type="entry name" value="KorB DNA-binding domain-like"/>
    <property type="match status" value="1"/>
</dbReference>
<evidence type="ECO:0000256" key="1">
    <source>
        <dbReference type="ARBA" id="ARBA00006295"/>
    </source>
</evidence>
<protein>
    <recommendedName>
        <fullName evidence="3">ParB-like N-terminal domain-containing protein</fullName>
    </recommendedName>
</protein>
<comment type="similarity">
    <text evidence="1">Belongs to the ParB family.</text>
</comment>
<dbReference type="EMBL" id="MGJM01000017">
    <property type="protein sequence ID" value="OGN06082.1"/>
    <property type="molecule type" value="Genomic_DNA"/>
</dbReference>
<dbReference type="Gene3D" id="3.90.1530.30">
    <property type="match status" value="1"/>
</dbReference>
<evidence type="ECO:0000313" key="4">
    <source>
        <dbReference type="EMBL" id="OGN06082.1"/>
    </source>
</evidence>
<dbReference type="PANTHER" id="PTHR33375">
    <property type="entry name" value="CHROMOSOME-PARTITIONING PROTEIN PARB-RELATED"/>
    <property type="match status" value="1"/>
</dbReference>
<dbReference type="GO" id="GO:0005694">
    <property type="term" value="C:chromosome"/>
    <property type="evidence" value="ECO:0007669"/>
    <property type="project" value="TreeGrafter"/>
</dbReference>
<dbReference type="Proteomes" id="UP000177605">
    <property type="component" value="Unassembled WGS sequence"/>
</dbReference>
<dbReference type="GO" id="GO:0007059">
    <property type="term" value="P:chromosome segregation"/>
    <property type="evidence" value="ECO:0007669"/>
    <property type="project" value="UniProtKB-KW"/>
</dbReference>
<organism evidence="4 5">
    <name type="scientific">Candidatus Yanofskybacteria bacterium RIFCSPHIGHO2_01_FULL_48_25b</name>
    <dbReference type="NCBI Taxonomy" id="1802672"/>
    <lineage>
        <taxon>Bacteria</taxon>
        <taxon>Candidatus Yanofskyibacteriota</taxon>
    </lineage>
</organism>
<comment type="caution">
    <text evidence="4">The sequence shown here is derived from an EMBL/GenBank/DDBJ whole genome shotgun (WGS) entry which is preliminary data.</text>
</comment>
<proteinExistence type="inferred from homology"/>
<keyword evidence="2" id="KW-0159">Chromosome partition</keyword>
<dbReference type="AlphaFoldDB" id="A0A1F8EYY5"/>
<dbReference type="InterPro" id="IPR050336">
    <property type="entry name" value="Chromosome_partition/occlusion"/>
</dbReference>
<reference evidence="4 5" key="1">
    <citation type="journal article" date="2016" name="Nat. Commun.">
        <title>Thousands of microbial genomes shed light on interconnected biogeochemical processes in an aquifer system.</title>
        <authorList>
            <person name="Anantharaman K."/>
            <person name="Brown C.T."/>
            <person name="Hug L.A."/>
            <person name="Sharon I."/>
            <person name="Castelle C.J."/>
            <person name="Probst A.J."/>
            <person name="Thomas B.C."/>
            <person name="Singh A."/>
            <person name="Wilkins M.J."/>
            <person name="Karaoz U."/>
            <person name="Brodie E.L."/>
            <person name="Williams K.H."/>
            <person name="Hubbard S.S."/>
            <person name="Banfield J.F."/>
        </authorList>
    </citation>
    <scope>NUCLEOTIDE SEQUENCE [LARGE SCALE GENOMIC DNA]</scope>
</reference>
<gene>
    <name evidence="4" type="ORF">A2669_00955</name>
</gene>
<dbReference type="InterPro" id="IPR003115">
    <property type="entry name" value="ParB_N"/>
</dbReference>
<dbReference type="InterPro" id="IPR036086">
    <property type="entry name" value="ParB/Sulfiredoxin_sf"/>
</dbReference>
<name>A0A1F8EYY5_9BACT</name>
<dbReference type="SMART" id="SM00470">
    <property type="entry name" value="ParB"/>
    <property type="match status" value="1"/>
</dbReference>
<dbReference type="SUPFAM" id="SSF110849">
    <property type="entry name" value="ParB/Sulfiredoxin"/>
    <property type="match status" value="1"/>
</dbReference>
<evidence type="ECO:0000313" key="5">
    <source>
        <dbReference type="Proteomes" id="UP000177605"/>
    </source>
</evidence>
<evidence type="ECO:0000256" key="2">
    <source>
        <dbReference type="ARBA" id="ARBA00022829"/>
    </source>
</evidence>
<dbReference type="PANTHER" id="PTHR33375:SF1">
    <property type="entry name" value="CHROMOSOME-PARTITIONING PROTEIN PARB-RELATED"/>
    <property type="match status" value="1"/>
</dbReference>
<dbReference type="Pfam" id="PF17762">
    <property type="entry name" value="HTH_ParB"/>
    <property type="match status" value="1"/>
</dbReference>
<sequence length="426" mass="48384">MATARREDKPILALGIQASYREIELRLIDRNPNQPRQDFDDDGNIADLSKSIKANTLLQAITVRAHPKITGRYMIVAGERRFRALVKAGVTKAVFKLIEGEGVERSYILSAIENLQRVNLNPIEEATTYQRLHDEEHMSWEEIHNLLGRDVSVILTKIKLLTLPPKIQQMVRKGELPQVTALNLSQWRNEEGEYLRLAHDLIAGRDPAVIHFHKETAQGQRLVQAKLPRTPDEFARRIVKLSGHVQSMPAVLEAFLRLTPKEQTETFNAIHPAVLGKLRVRFVALYRAIQAVSERMNAFDAEKNQRVALEPEPLPPEPSPDPYELAHRVLSALLYAGGNGHPSVNLSKADLQEELRIFDDVSHLVREAVKQGRENWRIAPYGSDAQQKLIRLMHRIRRDYGGGAKLDDCLRSAMQDDRSEDPVRLI</sequence>